<accession>A0AA88KNV5</accession>
<comment type="caution">
    <text evidence="2">The sequence shown here is derived from an EMBL/GenBank/DDBJ whole genome shotgun (WGS) entry which is preliminary data.</text>
</comment>
<name>A0AA88KNV5_NAELO</name>
<feature type="region of interest" description="Disordered" evidence="1">
    <location>
        <begin position="189"/>
        <end position="228"/>
    </location>
</feature>
<dbReference type="Proteomes" id="UP000816034">
    <property type="component" value="Unassembled WGS sequence"/>
</dbReference>
<dbReference type="PANTHER" id="PTHR14659:SF1">
    <property type="entry name" value="ALPHA- AND GAMMA-ADAPTIN-BINDING PROTEIN P34"/>
    <property type="match status" value="1"/>
</dbReference>
<dbReference type="GeneID" id="68097423"/>
<sequence length="298" mass="34770">MLASSASVISGNNNHILVVHALPELKEKGKNYRDEMMNVLGIENYNKEHDLESEHVTMPLNTKYYSTNICLHFWDVAQHSICPFDWVNKSVQVIIGIPDYQSDLVLENILKYKNEIESGFIYYIDEPHDKVKDESRHWCVENNFELIVKNYKKEEQEEEESASIIDDKRGVERLMEALECTMWPDMVRHNPKTLSKSMPQNISESKEEPIAASDVKKDEKKEKPQAKTTEELLEEEEILEDEEKEMKVLDQLMTEMLFLRKEGANIPHEERKKRAEMTALKLMAMLGEEDFGSDEEDQ</sequence>
<gene>
    <name evidence="2" type="ORF">C9374_004968</name>
</gene>
<evidence type="ECO:0000313" key="3">
    <source>
        <dbReference type="Proteomes" id="UP000816034"/>
    </source>
</evidence>
<keyword evidence="3" id="KW-1185">Reference proteome</keyword>
<feature type="compositionally biased region" description="Polar residues" evidence="1">
    <location>
        <begin position="192"/>
        <end position="203"/>
    </location>
</feature>
<organism evidence="2 3">
    <name type="scientific">Naegleria lovaniensis</name>
    <name type="common">Amoeba</name>
    <dbReference type="NCBI Taxonomy" id="51637"/>
    <lineage>
        <taxon>Eukaryota</taxon>
        <taxon>Discoba</taxon>
        <taxon>Heterolobosea</taxon>
        <taxon>Tetramitia</taxon>
        <taxon>Eutetramitia</taxon>
        <taxon>Vahlkampfiidae</taxon>
        <taxon>Naegleria</taxon>
    </lineage>
</organism>
<proteinExistence type="predicted"/>
<dbReference type="Gene3D" id="3.40.50.11960">
    <property type="match status" value="1"/>
</dbReference>
<reference evidence="2 3" key="1">
    <citation type="journal article" date="2018" name="BMC Genomics">
        <title>The genome of Naegleria lovaniensis, the basis for a comparative approach to unravel pathogenicity factors of the human pathogenic amoeba N. fowleri.</title>
        <authorList>
            <person name="Liechti N."/>
            <person name="Schurch N."/>
            <person name="Bruggmann R."/>
            <person name="Wittwer M."/>
        </authorList>
    </citation>
    <scope>NUCLEOTIDE SEQUENCE [LARGE SCALE GENOMIC DNA]</scope>
    <source>
        <strain evidence="2 3">ATCC 30569</strain>
    </source>
</reference>
<evidence type="ECO:0000313" key="2">
    <source>
        <dbReference type="EMBL" id="KAG2383001.1"/>
    </source>
</evidence>
<dbReference type="Pfam" id="PF10199">
    <property type="entry name" value="Adaptin_binding"/>
    <property type="match status" value="1"/>
</dbReference>
<dbReference type="AlphaFoldDB" id="A0AA88KNV5"/>
<dbReference type="RefSeq" id="XP_044548680.1">
    <property type="nucleotide sequence ID" value="XM_044694665.1"/>
</dbReference>
<evidence type="ECO:0000256" key="1">
    <source>
        <dbReference type="SAM" id="MobiDB-lite"/>
    </source>
</evidence>
<dbReference type="PANTHER" id="PTHR14659">
    <property type="entry name" value="ALPHA- AND GAMMA-ADAPTIN-BINDING PROTEIN P34"/>
    <property type="match status" value="1"/>
</dbReference>
<dbReference type="InterPro" id="IPR019341">
    <property type="entry name" value="Alpha/Gamma-adaptin-bd_p34"/>
</dbReference>
<dbReference type="EMBL" id="PYSW02000022">
    <property type="protein sequence ID" value="KAG2383001.1"/>
    <property type="molecule type" value="Genomic_DNA"/>
</dbReference>
<feature type="compositionally biased region" description="Basic and acidic residues" evidence="1">
    <location>
        <begin position="204"/>
        <end position="228"/>
    </location>
</feature>
<protein>
    <submittedName>
        <fullName evidence="2">Uncharacterized protein</fullName>
    </submittedName>
</protein>